<dbReference type="InterPro" id="IPR000070">
    <property type="entry name" value="Pectinesterase_cat"/>
</dbReference>
<comment type="caution">
    <text evidence="6">The sequence shown here is derived from an EMBL/GenBank/DDBJ whole genome shotgun (WGS) entry which is preliminary data.</text>
</comment>
<dbReference type="InterPro" id="IPR012334">
    <property type="entry name" value="Pectin_lyas_fold"/>
</dbReference>
<protein>
    <recommendedName>
        <fullName evidence="5">Pectinesterase catalytic domain-containing protein</fullName>
    </recommendedName>
</protein>
<feature type="compositionally biased region" description="Basic and acidic residues" evidence="4">
    <location>
        <begin position="28"/>
        <end position="38"/>
    </location>
</feature>
<keyword evidence="3" id="KW-0063">Aspartyl esterase</keyword>
<dbReference type="PANTHER" id="PTHR31321:SF57">
    <property type="entry name" value="PECTINESTERASE 53-RELATED"/>
    <property type="match status" value="1"/>
</dbReference>
<dbReference type="Gene3D" id="2.160.20.10">
    <property type="entry name" value="Single-stranded right-handed beta-helix, Pectin lyase-like"/>
    <property type="match status" value="1"/>
</dbReference>
<name>A0A2P7QPI1_9SPHN</name>
<gene>
    <name evidence="6" type="ORF">C7I55_14935</name>
</gene>
<dbReference type="GO" id="GO:0009279">
    <property type="term" value="C:cell outer membrane"/>
    <property type="evidence" value="ECO:0007669"/>
    <property type="project" value="TreeGrafter"/>
</dbReference>
<feature type="region of interest" description="Disordered" evidence="4">
    <location>
        <begin position="1"/>
        <end position="44"/>
    </location>
</feature>
<organism evidence="6 7">
    <name type="scientific">Allosphingosinicella deserti</name>
    <dbReference type="NCBI Taxonomy" id="2116704"/>
    <lineage>
        <taxon>Bacteria</taxon>
        <taxon>Pseudomonadati</taxon>
        <taxon>Pseudomonadota</taxon>
        <taxon>Alphaproteobacteria</taxon>
        <taxon>Sphingomonadales</taxon>
        <taxon>Sphingomonadaceae</taxon>
        <taxon>Allosphingosinicella</taxon>
    </lineage>
</organism>
<dbReference type="SUPFAM" id="SSF51126">
    <property type="entry name" value="Pectin lyase-like"/>
    <property type="match status" value="1"/>
</dbReference>
<reference evidence="6 7" key="1">
    <citation type="submission" date="2018-03" db="EMBL/GenBank/DDBJ databases">
        <title>The draft genome of Sphingosinicella sp. GL-C-18.</title>
        <authorList>
            <person name="Liu L."/>
            <person name="Li L."/>
            <person name="Liang L."/>
            <person name="Zhang X."/>
            <person name="Wang T."/>
        </authorList>
    </citation>
    <scope>NUCLEOTIDE SEQUENCE [LARGE SCALE GENOMIC DNA]</scope>
    <source>
        <strain evidence="6 7">GL-C-18</strain>
    </source>
</reference>
<evidence type="ECO:0000256" key="4">
    <source>
        <dbReference type="SAM" id="MobiDB-lite"/>
    </source>
</evidence>
<evidence type="ECO:0000259" key="5">
    <source>
        <dbReference type="Pfam" id="PF01095"/>
    </source>
</evidence>
<dbReference type="Proteomes" id="UP000241167">
    <property type="component" value="Unassembled WGS sequence"/>
</dbReference>
<dbReference type="AlphaFoldDB" id="A0A2P7QPI1"/>
<comment type="similarity">
    <text evidence="1">Belongs to the pectinesterase family.</text>
</comment>
<evidence type="ECO:0000256" key="3">
    <source>
        <dbReference type="ARBA" id="ARBA00023085"/>
    </source>
</evidence>
<evidence type="ECO:0000256" key="2">
    <source>
        <dbReference type="ARBA" id="ARBA00022801"/>
    </source>
</evidence>
<accession>A0A2P7QPI1</accession>
<dbReference type="GO" id="GO:0030599">
    <property type="term" value="F:pectinesterase activity"/>
    <property type="evidence" value="ECO:0007669"/>
    <property type="project" value="InterPro"/>
</dbReference>
<feature type="domain" description="Pectinesterase catalytic" evidence="5">
    <location>
        <begin position="163"/>
        <end position="449"/>
    </location>
</feature>
<dbReference type="Pfam" id="PF01095">
    <property type="entry name" value="Pectinesterase"/>
    <property type="match status" value="1"/>
</dbReference>
<dbReference type="PANTHER" id="PTHR31321">
    <property type="entry name" value="ACYL-COA THIOESTER HYDROLASE YBHC-RELATED"/>
    <property type="match status" value="1"/>
</dbReference>
<proteinExistence type="inferred from homology"/>
<dbReference type="EMBL" id="PXYI01000004">
    <property type="protein sequence ID" value="PSJ39854.1"/>
    <property type="molecule type" value="Genomic_DNA"/>
</dbReference>
<keyword evidence="7" id="KW-1185">Reference proteome</keyword>
<sequence>MEPGLGAERPRPAAGEVARIFADQTGPRAERLRARPGEGRGVARPRYRRSACSCERTRSYRHADRQPTGRRRLARARAWPAEGGWRRRRNARRLGAGARFRRGGSVRRREGRRWLWLHQCRGVAERAGGAVSGFSRREVCLGLAATGFLSPAGAAAAPYDAVVRRSGGTHSSLGAALSSAPPGEAPYRILLGAGRWEEKLTIARPNVALIGEDRRRTILTSAIASGHAKPAGGTYGTFGSATLTAEAPGFSARTLTIENGFDYVANLRSRAIADAQAVALAFGFGADRMRIENVELLGHQDTFYLRGGRASVRNCLIAGGVDFIFGGAAALFEGCEIRSRLRPGEPLQGYVAAPSTPREQPYGLVFANCRLTREAGVPPASVWLGRPWRAGGNLGLRGAAAYLDCWMDAHIHPEGWTWMGYKGPGGYAMRFEPGDARFFEYQSPGPGARRNRARSQLSMAEARAHSSLLGDWKP</sequence>
<dbReference type="GO" id="GO:0042545">
    <property type="term" value="P:cell wall modification"/>
    <property type="evidence" value="ECO:0007669"/>
    <property type="project" value="InterPro"/>
</dbReference>
<keyword evidence="2" id="KW-0378">Hydrolase</keyword>
<dbReference type="InterPro" id="IPR011050">
    <property type="entry name" value="Pectin_lyase_fold/virulence"/>
</dbReference>
<evidence type="ECO:0000313" key="7">
    <source>
        <dbReference type="Proteomes" id="UP000241167"/>
    </source>
</evidence>
<evidence type="ECO:0000313" key="6">
    <source>
        <dbReference type="EMBL" id="PSJ39854.1"/>
    </source>
</evidence>
<evidence type="ECO:0000256" key="1">
    <source>
        <dbReference type="ARBA" id="ARBA00008891"/>
    </source>
</evidence>